<evidence type="ECO:0000313" key="2">
    <source>
        <dbReference type="EMBL" id="MEN2751951.1"/>
    </source>
</evidence>
<dbReference type="RefSeq" id="WP_299218463.1">
    <property type="nucleotide sequence ID" value="NZ_JBDGHN010000005.1"/>
</dbReference>
<evidence type="ECO:0000313" key="3">
    <source>
        <dbReference type="Proteomes" id="UP001461960"/>
    </source>
</evidence>
<dbReference type="PANTHER" id="PTHR16128">
    <property type="entry name" value="FAD/NAD(P)-BINDING OXIDOREDUCTASE FAMILY PROTEIN"/>
    <property type="match status" value="1"/>
</dbReference>
<feature type="region of interest" description="Disordered" evidence="1">
    <location>
        <begin position="1"/>
        <end position="22"/>
    </location>
</feature>
<evidence type="ECO:0000256" key="1">
    <source>
        <dbReference type="SAM" id="MobiDB-lite"/>
    </source>
</evidence>
<gene>
    <name evidence="2" type="ORF">AAIR29_09940</name>
</gene>
<organism evidence="2 3">
    <name type="scientific">Psychrobacter saeujeotis</name>
    <dbReference type="NCBI Taxonomy" id="3143436"/>
    <lineage>
        <taxon>Bacteria</taxon>
        <taxon>Pseudomonadati</taxon>
        <taxon>Pseudomonadota</taxon>
        <taxon>Gammaproteobacteria</taxon>
        <taxon>Moraxellales</taxon>
        <taxon>Moraxellaceae</taxon>
        <taxon>Psychrobacter</taxon>
    </lineage>
</organism>
<protein>
    <submittedName>
        <fullName evidence="2">NAD(P)-binding protein</fullName>
    </submittedName>
</protein>
<dbReference type="Pfam" id="PF13450">
    <property type="entry name" value="NAD_binding_8"/>
    <property type="match status" value="1"/>
</dbReference>
<dbReference type="EMBL" id="JBDGHN010000005">
    <property type="protein sequence ID" value="MEN2751951.1"/>
    <property type="molecule type" value="Genomic_DNA"/>
</dbReference>
<reference evidence="2 3" key="1">
    <citation type="submission" date="2024-05" db="EMBL/GenBank/DDBJ databases">
        <authorList>
            <person name="Kim H.-Y."/>
            <person name="Kim E."/>
            <person name="Cai Y."/>
            <person name="Yang S.-M."/>
            <person name="Lee W."/>
        </authorList>
    </citation>
    <scope>NUCLEOTIDE SEQUENCE [LARGE SCALE GENOMIC DNA]</scope>
    <source>
        <strain evidence="2 3">FBL11</strain>
    </source>
</reference>
<accession>A0ABU9XB69</accession>
<dbReference type="SUPFAM" id="SSF51905">
    <property type="entry name" value="FAD/NAD(P)-binding domain"/>
    <property type="match status" value="1"/>
</dbReference>
<dbReference type="Gene3D" id="3.50.50.60">
    <property type="entry name" value="FAD/NAD(P)-binding domain"/>
    <property type="match status" value="1"/>
</dbReference>
<name>A0ABU9XB69_9GAMM</name>
<sequence length="421" mass="47399">MTDHSSPSISNHAKQTNHDNQATFNTGLNTDISTAPKIAIIGAGLTGLLTATLLERAFINKQNKPSNNTSMLHVTIFEKSRSVGRLATRYRTDSRTNQNWQWAFGAQFFTAKSDSFSQFIQPWLNTGLLQPWCAQVVNLTPANDTDQSPNIQKKEQWDTTHARYISTPKMTSWGRALADELQHTTINFKTRVAPLSQTQTESRQDNTSKTELFDEVGSSLGWFDWVICTAPNGQAVELMADSGFTEHAKITEPKMQACYTLMLGWDNVERLPKTLINQTAPVWDVAYVSHSILDRIFVEHQKPARDELLPSITIHARNDWSEEHVDDDIEIIKAQLLAAAQKALHWSVATAPSQIDCHRWRYAATVMDTKNKQACDPLGVLLDQTHQWIVSGDWCGQGNIESCYQMAKDTVQAISKVEWIK</sequence>
<dbReference type="Proteomes" id="UP001461960">
    <property type="component" value="Unassembled WGS sequence"/>
</dbReference>
<dbReference type="Gene3D" id="3.90.660.10">
    <property type="match status" value="1"/>
</dbReference>
<comment type="caution">
    <text evidence="2">The sequence shown here is derived from an EMBL/GenBank/DDBJ whole genome shotgun (WGS) entry which is preliminary data.</text>
</comment>
<keyword evidence="3" id="KW-1185">Reference proteome</keyword>
<proteinExistence type="predicted"/>
<dbReference type="PANTHER" id="PTHR16128:SF5">
    <property type="entry name" value="FAD_NAD(P)-BINDING OXIDOREDUCTASE FAMILY PROTEIN"/>
    <property type="match status" value="1"/>
</dbReference>
<dbReference type="InterPro" id="IPR036188">
    <property type="entry name" value="FAD/NAD-bd_sf"/>
</dbReference>